<gene>
    <name evidence="2" type="ORF">DFP95_1217</name>
</gene>
<protein>
    <submittedName>
        <fullName evidence="2">Uncharacterized protein</fullName>
    </submittedName>
</protein>
<keyword evidence="1" id="KW-1133">Transmembrane helix</keyword>
<dbReference type="RefSeq" id="WP_181907576.1">
    <property type="nucleotide sequence ID" value="NZ_QRDY01000021.1"/>
</dbReference>
<accession>A0A3D9HZF3</accession>
<reference evidence="2 3" key="1">
    <citation type="submission" date="2018-07" db="EMBL/GenBank/DDBJ databases">
        <title>Genomic Encyclopedia of Type Strains, Phase III (KMG-III): the genomes of soil and plant-associated and newly described type strains.</title>
        <authorList>
            <person name="Whitman W."/>
        </authorList>
    </citation>
    <scope>NUCLEOTIDE SEQUENCE [LARGE SCALE GENOMIC DNA]</scope>
    <source>
        <strain evidence="2 3">CECT 8236</strain>
    </source>
</reference>
<keyword evidence="1" id="KW-0472">Membrane</keyword>
<evidence type="ECO:0000313" key="3">
    <source>
        <dbReference type="Proteomes" id="UP000256869"/>
    </source>
</evidence>
<sequence length="52" mass="5507">MILFLGILALIVAIILWVAKVAIGVVSSFGVIGFAVVIIGLILLMRGRRNSV</sequence>
<proteinExistence type="predicted"/>
<name>A0A3D9HZF3_9BACL</name>
<comment type="caution">
    <text evidence="2">The sequence shown here is derived from an EMBL/GenBank/DDBJ whole genome shotgun (WGS) entry which is preliminary data.</text>
</comment>
<keyword evidence="3" id="KW-1185">Reference proteome</keyword>
<keyword evidence="1" id="KW-0812">Transmembrane</keyword>
<feature type="transmembrane region" description="Helical" evidence="1">
    <location>
        <begin position="28"/>
        <end position="45"/>
    </location>
</feature>
<evidence type="ECO:0000256" key="1">
    <source>
        <dbReference type="SAM" id="Phobius"/>
    </source>
</evidence>
<organism evidence="2 3">
    <name type="scientific">Cohnella lupini</name>
    <dbReference type="NCBI Taxonomy" id="1294267"/>
    <lineage>
        <taxon>Bacteria</taxon>
        <taxon>Bacillati</taxon>
        <taxon>Bacillota</taxon>
        <taxon>Bacilli</taxon>
        <taxon>Bacillales</taxon>
        <taxon>Paenibacillaceae</taxon>
        <taxon>Cohnella</taxon>
    </lineage>
</organism>
<dbReference type="AlphaFoldDB" id="A0A3D9HZF3"/>
<dbReference type="Proteomes" id="UP000256869">
    <property type="component" value="Unassembled WGS sequence"/>
</dbReference>
<evidence type="ECO:0000313" key="2">
    <source>
        <dbReference type="EMBL" id="RED54751.1"/>
    </source>
</evidence>
<dbReference type="EMBL" id="QRDY01000021">
    <property type="protein sequence ID" value="RED54751.1"/>
    <property type="molecule type" value="Genomic_DNA"/>
</dbReference>